<reference evidence="3" key="1">
    <citation type="submission" date="2014-12" db="EMBL/GenBank/DDBJ databases">
        <authorList>
            <person name="Smet A."/>
        </authorList>
    </citation>
    <scope>NUCLEOTIDE SEQUENCE [LARGE SCALE GENOMIC DNA]</scope>
</reference>
<organism evidence="2 3">
    <name type="scientific">Helicobacter heilmannii</name>
    <dbReference type="NCBI Taxonomy" id="35817"/>
    <lineage>
        <taxon>Bacteria</taxon>
        <taxon>Pseudomonadati</taxon>
        <taxon>Campylobacterota</taxon>
        <taxon>Epsilonproteobacteria</taxon>
        <taxon>Campylobacterales</taxon>
        <taxon>Helicobacteraceae</taxon>
        <taxon>Helicobacter</taxon>
    </lineage>
</organism>
<dbReference type="InterPro" id="IPR004919">
    <property type="entry name" value="GmrSD_N"/>
</dbReference>
<dbReference type="GeneID" id="76196621"/>
<dbReference type="AlphaFoldDB" id="A0A0K2Y589"/>
<gene>
    <name evidence="2" type="ORF">HHE01_16840</name>
</gene>
<dbReference type="EMBL" id="CDMK01000001">
    <property type="protein sequence ID" value="CRI33998.1"/>
    <property type="molecule type" value="Genomic_DNA"/>
</dbReference>
<dbReference type="Pfam" id="PF03235">
    <property type="entry name" value="GmrSD_N"/>
    <property type="match status" value="1"/>
</dbReference>
<proteinExistence type="predicted"/>
<keyword evidence="3" id="KW-1185">Reference proteome</keyword>
<name>A0A0K2Y589_HELHE</name>
<evidence type="ECO:0000313" key="2">
    <source>
        <dbReference type="EMBL" id="CRI33998.1"/>
    </source>
</evidence>
<protein>
    <recommendedName>
        <fullName evidence="1">GmrSD restriction endonucleases N-terminal domain-containing protein</fullName>
    </recommendedName>
</protein>
<accession>A0A0K2Y589</accession>
<evidence type="ECO:0000313" key="3">
    <source>
        <dbReference type="Proteomes" id="UP000046090"/>
    </source>
</evidence>
<dbReference type="RefSeq" id="WP_015106063.1">
    <property type="nucleotide sequence ID" value="NZ_AP026684.1"/>
</dbReference>
<feature type="domain" description="GmrSD restriction endonucleases N-terminal" evidence="1">
    <location>
        <begin position="22"/>
        <end position="235"/>
    </location>
</feature>
<sequence>MKAPITFLEFLDFKFLESEDLQKIKCIEVPMLQRDYAQGRKSQKDIATKFLNALFQVLEDKKQTLHLDLVYGYQDAEVFKLIDGQQRITTLWLLHFLLFKKAGRLEDIKEVLSHFTYHTRESSKEFCEKLLAEEEEFSLEIKPSEMIEDKEGTFGDAKDRENDPTIKAIVHMLDLLYDALDQKSPQVLENYIEKLRGISFSVINMKKFGLGDDLYIKLNARGKLLSKFEQLKAFIEQAPIDQQWLNVLDNDWSDYFFDSKKPDRFDQRFFHFLHYANAFFALEKLEKEEGTIEQFLDTERTIDHTYRFLQNEENLKVLDCTIQELLPQCQELGFLSINGPSFFEVQRKDSKDRCAQETKLEHKKVAYFFALLALAQIDKQACLEANLQEYARVCKHFVENHLLDSNDDLHGFFDLFKAIAVGVSCKEGFYAFLSQTKPLDTFFHQKVFTLEQRKARLICTDRAWEGILNKTSKHAYLVGYVGFLLDFSRVDGKDNLQKFTDYATLTMEIFNEFFTKKACPLSLLQRALLCFGDYSIDATNQFFGNRHRMGMFRHRQIVFRLFEKEPFEPQKYPKNALHKLLDNLLSVPKGDLAHKMQGIIKNYTSNREQQLVEISWTLTERAWWEQLLLQQKDLFDWINKEEGKECGRIYFLKDKDTQQVLQAHLLPTKKYSEKAFDLLGYALYCCCKQNMDMSLYQISEEYENGKQVRQFSINGFAIFADSQTATITLEHAENEQAPEKFPINLKHGTDVFKELQKAVTRIKKTIKG</sequence>
<evidence type="ECO:0000259" key="1">
    <source>
        <dbReference type="Pfam" id="PF03235"/>
    </source>
</evidence>
<dbReference type="Proteomes" id="UP000046090">
    <property type="component" value="Unassembled WGS sequence"/>
</dbReference>